<evidence type="ECO:0000313" key="2">
    <source>
        <dbReference type="Proteomes" id="UP000334820"/>
    </source>
</evidence>
<accession>A0A5J4K8U5</accession>
<protein>
    <submittedName>
        <fullName evidence="1">Uncharacterized protein</fullName>
    </submittedName>
</protein>
<dbReference type="Proteomes" id="UP000334820">
    <property type="component" value="Unassembled WGS sequence"/>
</dbReference>
<evidence type="ECO:0000313" key="1">
    <source>
        <dbReference type="EMBL" id="GER83915.1"/>
    </source>
</evidence>
<dbReference type="AlphaFoldDB" id="A0A5J4K8U5"/>
<dbReference type="RefSeq" id="WP_151728607.1">
    <property type="nucleotide sequence ID" value="NZ_BKZV01000003.1"/>
</dbReference>
<sequence length="83" mass="8968">MAAYDDALLGQAHADHQVPPASALLTDTHHLVEEISKIHRLCRLQRGPLLVAVTTGNGFCAVEWLAVGAASQATSRQARQRQQ</sequence>
<name>A0A5J4K8U5_9CHLR</name>
<dbReference type="EMBL" id="BKZV01000003">
    <property type="protein sequence ID" value="GER83915.1"/>
    <property type="molecule type" value="Genomic_DNA"/>
</dbReference>
<reference evidence="1 2" key="1">
    <citation type="journal article" date="2019" name="Int. J. Syst. Evol. Microbiol.">
        <title>Thermogemmatispora aurantia sp. nov. and Thermogemmatispora argillosa sp. nov., within the class Ktedonobacteria, and emended description of the genus Thermogemmatispora.</title>
        <authorList>
            <person name="Zheng Y."/>
            <person name="Wang C.M."/>
            <person name="Sakai Y."/>
            <person name="Abe K."/>
            <person name="Yokota A."/>
            <person name="Yabe S."/>
        </authorList>
    </citation>
    <scope>NUCLEOTIDE SEQUENCE [LARGE SCALE GENOMIC DNA]</scope>
    <source>
        <strain evidence="1 2">A1-2</strain>
    </source>
</reference>
<proteinExistence type="predicted"/>
<keyword evidence="2" id="KW-1185">Reference proteome</keyword>
<gene>
    <name evidence="1" type="ORF">KTAU_25520</name>
</gene>
<organism evidence="1 2">
    <name type="scientific">Thermogemmatispora aurantia</name>
    <dbReference type="NCBI Taxonomy" id="2045279"/>
    <lineage>
        <taxon>Bacteria</taxon>
        <taxon>Bacillati</taxon>
        <taxon>Chloroflexota</taxon>
        <taxon>Ktedonobacteria</taxon>
        <taxon>Thermogemmatisporales</taxon>
        <taxon>Thermogemmatisporaceae</taxon>
        <taxon>Thermogemmatispora</taxon>
    </lineage>
</organism>
<comment type="caution">
    <text evidence="1">The sequence shown here is derived from an EMBL/GenBank/DDBJ whole genome shotgun (WGS) entry which is preliminary data.</text>
</comment>